<comment type="caution">
    <text evidence="5">The sequence shown here is derived from an EMBL/GenBank/DDBJ whole genome shotgun (WGS) entry which is preliminary data.</text>
</comment>
<dbReference type="AlphaFoldDB" id="B4D0P6"/>
<gene>
    <name evidence="5" type="ORF">CfE428DRAFT_2497</name>
</gene>
<evidence type="ECO:0000313" key="5">
    <source>
        <dbReference type="EMBL" id="EDY19908.1"/>
    </source>
</evidence>
<evidence type="ECO:0000313" key="6">
    <source>
        <dbReference type="Proteomes" id="UP000005824"/>
    </source>
</evidence>
<dbReference type="GO" id="GO:0005829">
    <property type="term" value="C:cytosol"/>
    <property type="evidence" value="ECO:0007669"/>
    <property type="project" value="TreeGrafter"/>
</dbReference>
<dbReference type="RefSeq" id="WP_006979822.1">
    <property type="nucleotide sequence ID" value="NZ_ABVL01000006.1"/>
</dbReference>
<evidence type="ECO:0000256" key="2">
    <source>
        <dbReference type="ARBA" id="ARBA00022801"/>
    </source>
</evidence>
<dbReference type="EMBL" id="ABVL01000006">
    <property type="protein sequence ID" value="EDY19908.1"/>
    <property type="molecule type" value="Genomic_DNA"/>
</dbReference>
<dbReference type="PROSITE" id="PS00653">
    <property type="entry name" value="GLYCOSYL_HYDROL_F1_2"/>
    <property type="match status" value="1"/>
</dbReference>
<evidence type="ECO:0000256" key="1">
    <source>
        <dbReference type="ARBA" id="ARBA00010838"/>
    </source>
</evidence>
<dbReference type="InParanoid" id="B4D0P6"/>
<dbReference type="PRINTS" id="PR00131">
    <property type="entry name" value="GLHYDRLASE1"/>
</dbReference>
<dbReference type="SUPFAM" id="SSF51445">
    <property type="entry name" value="(Trans)glycosidases"/>
    <property type="match status" value="1"/>
</dbReference>
<dbReference type="Gene3D" id="3.20.20.80">
    <property type="entry name" value="Glycosidases"/>
    <property type="match status" value="2"/>
</dbReference>
<dbReference type="eggNOG" id="COG2723">
    <property type="taxonomic scope" value="Bacteria"/>
</dbReference>
<dbReference type="InterPro" id="IPR017853">
    <property type="entry name" value="GH"/>
</dbReference>
<name>B4D0P6_9BACT</name>
<dbReference type="InterPro" id="IPR001360">
    <property type="entry name" value="Glyco_hydro_1"/>
</dbReference>
<comment type="similarity">
    <text evidence="1 4">Belongs to the glycosyl hydrolase 1 family.</text>
</comment>
<dbReference type="GO" id="GO:0008422">
    <property type="term" value="F:beta-glucosidase activity"/>
    <property type="evidence" value="ECO:0007669"/>
    <property type="project" value="TreeGrafter"/>
</dbReference>
<dbReference type="FunCoup" id="B4D0P6">
    <property type="interactions" value="434"/>
</dbReference>
<sequence length="502" mass="58033">MAEFLWGVATSAYQAEGGYNGPGQPLTNWAAAEKREDVAAVGKAADFWNRYMEDFTRCREMGLNAFRLGLEWSRIQPTRDPADTAPTAFDYAALDHYAAMIAACQQSGLEPVVTLHHFVHPAWLGTDPWLEPTTAAHFAEYVRLAVGYVNERLPRPIRWFITINEPNMLVLNSYLGRQFPAKHRSGFRPMMTAYNQLLRAHILAYAAVHDLYAARGWPAPLVTFNNYCSDMYWSDKLLLDLVCVRERGIPREGVEEYICGCAHAFEAAFEAARIPLHKDLAYYFGALFKRVSNWLGYRQFDAADFAPLLDTIYAQQRTRFIDYIGIDYYDPFAAHAFRFPVLWDHEFKNRSFRSWMLATVTSKWWDWRVLPRGLHFFCQHYAEDFGRSVLIAENGMALRRRPGSRRRARRDHMTRSQFLRLHVHEVARIRADAIPLAGYLHWSLFDNYEWGTYTPRFGLYSIDYPNSLERQVADPDGDRPAETYAALIAEVRSRKLPHAAEK</sequence>
<keyword evidence="3" id="KW-0326">Glycosidase</keyword>
<accession>B4D0P6</accession>
<dbReference type="PANTHER" id="PTHR10353:SF36">
    <property type="entry name" value="LP05116P"/>
    <property type="match status" value="1"/>
</dbReference>
<dbReference type="STRING" id="497964.CfE428DRAFT_2497"/>
<dbReference type="InterPro" id="IPR033132">
    <property type="entry name" value="GH_1_N_CS"/>
</dbReference>
<protein>
    <submittedName>
        <fullName evidence="5">Glycoside hydrolase family 1</fullName>
    </submittedName>
</protein>
<evidence type="ECO:0000256" key="3">
    <source>
        <dbReference type="ARBA" id="ARBA00023295"/>
    </source>
</evidence>
<evidence type="ECO:0000256" key="4">
    <source>
        <dbReference type="RuleBase" id="RU003690"/>
    </source>
</evidence>
<keyword evidence="6" id="KW-1185">Reference proteome</keyword>
<organism evidence="5 6">
    <name type="scientific">Chthoniobacter flavus Ellin428</name>
    <dbReference type="NCBI Taxonomy" id="497964"/>
    <lineage>
        <taxon>Bacteria</taxon>
        <taxon>Pseudomonadati</taxon>
        <taxon>Verrucomicrobiota</taxon>
        <taxon>Spartobacteria</taxon>
        <taxon>Chthoniobacterales</taxon>
        <taxon>Chthoniobacteraceae</taxon>
        <taxon>Chthoniobacter</taxon>
    </lineage>
</organism>
<dbReference type="PANTHER" id="PTHR10353">
    <property type="entry name" value="GLYCOSYL HYDROLASE"/>
    <property type="match status" value="1"/>
</dbReference>
<dbReference type="Pfam" id="PF00232">
    <property type="entry name" value="Glyco_hydro_1"/>
    <property type="match status" value="2"/>
</dbReference>
<dbReference type="Proteomes" id="UP000005824">
    <property type="component" value="Unassembled WGS sequence"/>
</dbReference>
<dbReference type="GO" id="GO:0016052">
    <property type="term" value="P:carbohydrate catabolic process"/>
    <property type="evidence" value="ECO:0007669"/>
    <property type="project" value="TreeGrafter"/>
</dbReference>
<proteinExistence type="inferred from homology"/>
<reference evidence="5 6" key="1">
    <citation type="journal article" date="2011" name="J. Bacteriol.">
        <title>Genome sequence of Chthoniobacter flavus Ellin428, an aerobic heterotrophic soil bacterium.</title>
        <authorList>
            <person name="Kant R."/>
            <person name="van Passel M.W."/>
            <person name="Palva A."/>
            <person name="Lucas S."/>
            <person name="Lapidus A."/>
            <person name="Glavina Del Rio T."/>
            <person name="Dalin E."/>
            <person name="Tice H."/>
            <person name="Bruce D."/>
            <person name="Goodwin L."/>
            <person name="Pitluck S."/>
            <person name="Larimer F.W."/>
            <person name="Land M.L."/>
            <person name="Hauser L."/>
            <person name="Sangwan P."/>
            <person name="de Vos W.M."/>
            <person name="Janssen P.H."/>
            <person name="Smidt H."/>
        </authorList>
    </citation>
    <scope>NUCLEOTIDE SEQUENCE [LARGE SCALE GENOMIC DNA]</scope>
    <source>
        <strain evidence="5 6">Ellin428</strain>
    </source>
</reference>
<keyword evidence="2 5" id="KW-0378">Hydrolase</keyword>